<evidence type="ECO:0000313" key="2">
    <source>
        <dbReference type="EMBL" id="KAF4137694.1"/>
    </source>
</evidence>
<evidence type="ECO:0000313" key="3">
    <source>
        <dbReference type="Proteomes" id="UP000704712"/>
    </source>
</evidence>
<gene>
    <name evidence="2" type="ORF">GN958_ATG13095</name>
</gene>
<feature type="domain" description="Reverse transcriptase Ty1/copia-type" evidence="1">
    <location>
        <begin position="25"/>
        <end position="96"/>
    </location>
</feature>
<reference evidence="2" key="1">
    <citation type="submission" date="2020-03" db="EMBL/GenBank/DDBJ databases">
        <title>Hybrid Assembly of Korean Phytophthora infestans isolates.</title>
        <authorList>
            <person name="Prokchorchik M."/>
            <person name="Lee Y."/>
            <person name="Seo J."/>
            <person name="Cho J.-H."/>
            <person name="Park Y.-E."/>
            <person name="Jang D.-C."/>
            <person name="Im J.-S."/>
            <person name="Choi J.-G."/>
            <person name="Park H.-J."/>
            <person name="Lee G.-B."/>
            <person name="Lee Y.-G."/>
            <person name="Hong S.-Y."/>
            <person name="Cho K."/>
            <person name="Sohn K.H."/>
        </authorList>
    </citation>
    <scope>NUCLEOTIDE SEQUENCE</scope>
    <source>
        <strain evidence="2">KR_2_A2</strain>
    </source>
</reference>
<protein>
    <submittedName>
        <fullName evidence="2">Reverse transcriptase (RNA-dependent DNA polymerase)</fullName>
    </submittedName>
</protein>
<sequence length="155" mass="17043">MDIETAFLNGVLEEEVYIQLPEGMKVTGQEGLIVAIYVSDLMLIAKTRGEIAEMKAGIQKAFRAKDMGPVSYIVGIKVLTADNIVDRFSMQHAFAIKIPSAPGKKIRKVNGADATGYGMGDMATKPFRQTVGSLIFLNSYAKPHWEAVKKMIKYV</sequence>
<dbReference type="Pfam" id="PF07727">
    <property type="entry name" value="RVT_2"/>
    <property type="match status" value="1"/>
</dbReference>
<keyword evidence="2" id="KW-0808">Transferase</keyword>
<keyword evidence="2" id="KW-0548">Nucleotidyltransferase</keyword>
<dbReference type="InterPro" id="IPR013103">
    <property type="entry name" value="RVT_2"/>
</dbReference>
<proteinExistence type="predicted"/>
<dbReference type="EMBL" id="JAACNO010001764">
    <property type="protein sequence ID" value="KAF4137694.1"/>
    <property type="molecule type" value="Genomic_DNA"/>
</dbReference>
<comment type="caution">
    <text evidence="2">The sequence shown here is derived from an EMBL/GenBank/DDBJ whole genome shotgun (WGS) entry which is preliminary data.</text>
</comment>
<evidence type="ECO:0000259" key="1">
    <source>
        <dbReference type="Pfam" id="PF07727"/>
    </source>
</evidence>
<name>A0A8S9UFF1_PHYIN</name>
<organism evidence="2 3">
    <name type="scientific">Phytophthora infestans</name>
    <name type="common">Potato late blight agent</name>
    <name type="synonym">Botrytis infestans</name>
    <dbReference type="NCBI Taxonomy" id="4787"/>
    <lineage>
        <taxon>Eukaryota</taxon>
        <taxon>Sar</taxon>
        <taxon>Stramenopiles</taxon>
        <taxon>Oomycota</taxon>
        <taxon>Peronosporomycetes</taxon>
        <taxon>Peronosporales</taxon>
        <taxon>Peronosporaceae</taxon>
        <taxon>Phytophthora</taxon>
    </lineage>
</organism>
<dbReference type="GO" id="GO:0003964">
    <property type="term" value="F:RNA-directed DNA polymerase activity"/>
    <property type="evidence" value="ECO:0007669"/>
    <property type="project" value="UniProtKB-KW"/>
</dbReference>
<keyword evidence="2" id="KW-0695">RNA-directed DNA polymerase</keyword>
<dbReference type="AlphaFoldDB" id="A0A8S9UFF1"/>
<accession>A0A8S9UFF1</accession>
<dbReference type="Proteomes" id="UP000704712">
    <property type="component" value="Unassembled WGS sequence"/>
</dbReference>